<accession>A0A8J7K3A6</accession>
<gene>
    <name evidence="2" type="ORF">IQ247_14690</name>
</gene>
<reference evidence="2" key="1">
    <citation type="submission" date="2020-10" db="EMBL/GenBank/DDBJ databases">
        <authorList>
            <person name="Castelo-Branco R."/>
            <person name="Eusebio N."/>
            <person name="Adriana R."/>
            <person name="Vieira A."/>
            <person name="Brugerolle De Fraissinette N."/>
            <person name="Rezende De Castro R."/>
            <person name="Schneider M.P."/>
            <person name="Vasconcelos V."/>
            <person name="Leao P.N."/>
        </authorList>
    </citation>
    <scope>NUCLEOTIDE SEQUENCE</scope>
    <source>
        <strain evidence="2">LEGE 06105</strain>
    </source>
</reference>
<evidence type="ECO:0000313" key="2">
    <source>
        <dbReference type="EMBL" id="MBE9213897.1"/>
    </source>
</evidence>
<dbReference type="RefSeq" id="WP_193921179.1">
    <property type="nucleotide sequence ID" value="NZ_JADEWL010000044.1"/>
</dbReference>
<comment type="caution">
    <text evidence="2">The sequence shown here is derived from an EMBL/GenBank/DDBJ whole genome shotgun (WGS) entry which is preliminary data.</text>
</comment>
<protein>
    <submittedName>
        <fullName evidence="2">Uncharacterized protein</fullName>
    </submittedName>
</protein>
<evidence type="ECO:0000256" key="1">
    <source>
        <dbReference type="SAM" id="Phobius"/>
    </source>
</evidence>
<feature type="transmembrane region" description="Helical" evidence="1">
    <location>
        <begin position="101"/>
        <end position="122"/>
    </location>
</feature>
<proteinExistence type="predicted"/>
<sequence>MNIKNSLNINVLVTIIQRLRQTKETVGENLYDFTDDWKQTAIQGSHNAMNAVTNTVEQAKNSLQENLQPLSVQTVVTSSVADWFEQHPAFLKVITLFNWSINHSIISLIIILFSLAIFWSLIKAIGRLIESISLSILQIPLKLFQALIKYSWLWLSKLFNHFATNQFRDVKALNNILEYKLQDNTTYKIVSSHYKQQRLNDISARLEEIHKEQQELLQEAAHILDSERINNSVN</sequence>
<name>A0A8J7K3A6_9CYAN</name>
<keyword evidence="3" id="KW-1185">Reference proteome</keyword>
<organism evidence="2 3">
    <name type="scientific">Plectonema cf. radiosum LEGE 06105</name>
    <dbReference type="NCBI Taxonomy" id="945769"/>
    <lineage>
        <taxon>Bacteria</taxon>
        <taxon>Bacillati</taxon>
        <taxon>Cyanobacteriota</taxon>
        <taxon>Cyanophyceae</taxon>
        <taxon>Oscillatoriophycideae</taxon>
        <taxon>Oscillatoriales</taxon>
        <taxon>Microcoleaceae</taxon>
        <taxon>Plectonema</taxon>
    </lineage>
</organism>
<evidence type="ECO:0000313" key="3">
    <source>
        <dbReference type="Proteomes" id="UP000620559"/>
    </source>
</evidence>
<keyword evidence="1" id="KW-1133">Transmembrane helix</keyword>
<keyword evidence="1" id="KW-0812">Transmembrane</keyword>
<dbReference type="Proteomes" id="UP000620559">
    <property type="component" value="Unassembled WGS sequence"/>
</dbReference>
<dbReference type="EMBL" id="JADEWL010000044">
    <property type="protein sequence ID" value="MBE9213897.1"/>
    <property type="molecule type" value="Genomic_DNA"/>
</dbReference>
<keyword evidence="1" id="KW-0472">Membrane</keyword>
<dbReference type="AlphaFoldDB" id="A0A8J7K3A6"/>